<evidence type="ECO:0000313" key="1">
    <source>
        <dbReference type="EMBL" id="KAF2498736.1"/>
    </source>
</evidence>
<dbReference type="EMBL" id="MU004185">
    <property type="protein sequence ID" value="KAF2498736.1"/>
    <property type="molecule type" value="Genomic_DNA"/>
</dbReference>
<dbReference type="AlphaFoldDB" id="A0A6A6R2N0"/>
<protein>
    <submittedName>
        <fullName evidence="1">Uncharacterized protein</fullName>
    </submittedName>
</protein>
<keyword evidence="2" id="KW-1185">Reference proteome</keyword>
<sequence length="124" mass="14058">MISYDRRAVELDFMVSARLNYLHVMFLLRLTLGLRISEPDAELLVVSAEMLSLVAQAVVLKHRLVNSGTSLIWKASLALNFYSRYLYKVGGLLWTGCSGSHFSCFAQGCFRKRRRGGFCLQSYP</sequence>
<accession>A0A6A6R2N0</accession>
<organism evidence="1 2">
    <name type="scientific">Lophium mytilinum</name>
    <dbReference type="NCBI Taxonomy" id="390894"/>
    <lineage>
        <taxon>Eukaryota</taxon>
        <taxon>Fungi</taxon>
        <taxon>Dikarya</taxon>
        <taxon>Ascomycota</taxon>
        <taxon>Pezizomycotina</taxon>
        <taxon>Dothideomycetes</taxon>
        <taxon>Pleosporomycetidae</taxon>
        <taxon>Mytilinidiales</taxon>
        <taxon>Mytilinidiaceae</taxon>
        <taxon>Lophium</taxon>
    </lineage>
</organism>
<evidence type="ECO:0000313" key="2">
    <source>
        <dbReference type="Proteomes" id="UP000799750"/>
    </source>
</evidence>
<dbReference type="OrthoDB" id="4898680at2759"/>
<gene>
    <name evidence="1" type="ORF">BU16DRAFT_303618</name>
</gene>
<name>A0A6A6R2N0_9PEZI</name>
<reference evidence="1" key="1">
    <citation type="journal article" date="2020" name="Stud. Mycol.">
        <title>101 Dothideomycetes genomes: a test case for predicting lifestyles and emergence of pathogens.</title>
        <authorList>
            <person name="Haridas S."/>
            <person name="Albert R."/>
            <person name="Binder M."/>
            <person name="Bloem J."/>
            <person name="Labutti K."/>
            <person name="Salamov A."/>
            <person name="Andreopoulos B."/>
            <person name="Baker S."/>
            <person name="Barry K."/>
            <person name="Bills G."/>
            <person name="Bluhm B."/>
            <person name="Cannon C."/>
            <person name="Castanera R."/>
            <person name="Culley D."/>
            <person name="Daum C."/>
            <person name="Ezra D."/>
            <person name="Gonzalez J."/>
            <person name="Henrissat B."/>
            <person name="Kuo A."/>
            <person name="Liang C."/>
            <person name="Lipzen A."/>
            <person name="Lutzoni F."/>
            <person name="Magnuson J."/>
            <person name="Mondo S."/>
            <person name="Nolan M."/>
            <person name="Ohm R."/>
            <person name="Pangilinan J."/>
            <person name="Park H.-J."/>
            <person name="Ramirez L."/>
            <person name="Alfaro M."/>
            <person name="Sun H."/>
            <person name="Tritt A."/>
            <person name="Yoshinaga Y."/>
            <person name="Zwiers L.-H."/>
            <person name="Turgeon B."/>
            <person name="Goodwin S."/>
            <person name="Spatafora J."/>
            <person name="Crous P."/>
            <person name="Grigoriev I."/>
        </authorList>
    </citation>
    <scope>NUCLEOTIDE SEQUENCE</scope>
    <source>
        <strain evidence="1">CBS 269.34</strain>
    </source>
</reference>
<proteinExistence type="predicted"/>
<dbReference type="Proteomes" id="UP000799750">
    <property type="component" value="Unassembled WGS sequence"/>
</dbReference>